<name>A0A7C3YPJ9_UNCW3</name>
<comment type="catalytic activity">
    <reaction evidence="10">
        <text>ATP + H2O = ADP + phosphate + H(+)</text>
        <dbReference type="Rhea" id="RHEA:13065"/>
        <dbReference type="ChEBI" id="CHEBI:15377"/>
        <dbReference type="ChEBI" id="CHEBI:15378"/>
        <dbReference type="ChEBI" id="CHEBI:30616"/>
        <dbReference type="ChEBI" id="CHEBI:43474"/>
        <dbReference type="ChEBI" id="CHEBI:456216"/>
        <dbReference type="EC" id="5.6.2.4"/>
    </reaction>
</comment>
<dbReference type="InterPro" id="IPR014016">
    <property type="entry name" value="UvrD-like_ATP-bd"/>
</dbReference>
<dbReference type="PANTHER" id="PTHR11070">
    <property type="entry name" value="UVRD / RECB / PCRA DNA HELICASE FAMILY MEMBER"/>
    <property type="match status" value="1"/>
</dbReference>
<feature type="binding site" evidence="12">
    <location>
        <position position="38"/>
    </location>
    <ligand>
        <name>ATP</name>
        <dbReference type="ChEBI" id="CHEBI:30616"/>
    </ligand>
</feature>
<reference evidence="16" key="1">
    <citation type="journal article" date="2020" name="mSystems">
        <title>Genome- and Community-Level Interaction Insights into Carbon Utilization and Element Cycling Functions of Hydrothermarchaeota in Hydrothermal Sediment.</title>
        <authorList>
            <person name="Zhou Z."/>
            <person name="Liu Y."/>
            <person name="Xu W."/>
            <person name="Pan J."/>
            <person name="Luo Z.H."/>
            <person name="Li M."/>
        </authorList>
    </citation>
    <scope>NUCLEOTIDE SEQUENCE [LARGE SCALE GENOMIC DNA]</scope>
    <source>
        <strain evidence="16">SpSt-906</strain>
    </source>
</reference>
<dbReference type="Pfam" id="PF00580">
    <property type="entry name" value="UvrD-helicase"/>
    <property type="match status" value="1"/>
</dbReference>
<dbReference type="InterPro" id="IPR000719">
    <property type="entry name" value="Prot_kinase_dom"/>
</dbReference>
<comment type="similarity">
    <text evidence="1">Belongs to the helicase family. UvrD subfamily.</text>
</comment>
<dbReference type="PROSITE" id="PS00108">
    <property type="entry name" value="PROTEIN_KINASE_ST"/>
    <property type="match status" value="1"/>
</dbReference>
<dbReference type="InterPro" id="IPR017441">
    <property type="entry name" value="Protein_kinase_ATP_BS"/>
</dbReference>
<comment type="caution">
    <text evidence="16">The sequence shown here is derived from an EMBL/GenBank/DDBJ whole genome shotgun (WGS) entry which is preliminary data.</text>
</comment>
<dbReference type="InterPro" id="IPR027417">
    <property type="entry name" value="P-loop_NTPase"/>
</dbReference>
<dbReference type="GO" id="GO:0004672">
    <property type="term" value="F:protein kinase activity"/>
    <property type="evidence" value="ECO:0007669"/>
    <property type="project" value="InterPro"/>
</dbReference>
<dbReference type="GO" id="GO:0005524">
    <property type="term" value="F:ATP binding"/>
    <property type="evidence" value="ECO:0007669"/>
    <property type="project" value="UniProtKB-UniRule"/>
</dbReference>
<dbReference type="Gene3D" id="3.40.50.300">
    <property type="entry name" value="P-loop containing nucleotide triphosphate hydrolases"/>
    <property type="match status" value="2"/>
</dbReference>
<dbReference type="InterPro" id="IPR014017">
    <property type="entry name" value="DNA_helicase_UvrD-like_C"/>
</dbReference>
<dbReference type="Gene3D" id="3.30.200.20">
    <property type="entry name" value="Phosphorylase Kinase, domain 1"/>
    <property type="match status" value="1"/>
</dbReference>
<feature type="domain" description="Protein kinase" evidence="13">
    <location>
        <begin position="9"/>
        <end position="257"/>
    </location>
</feature>
<dbReference type="AlphaFoldDB" id="A0A7C3YPJ9"/>
<organism evidence="16">
    <name type="scientific">candidate division WOR-3 bacterium</name>
    <dbReference type="NCBI Taxonomy" id="2052148"/>
    <lineage>
        <taxon>Bacteria</taxon>
        <taxon>Bacteria division WOR-3</taxon>
    </lineage>
</organism>
<dbReference type="GO" id="GO:0003677">
    <property type="term" value="F:DNA binding"/>
    <property type="evidence" value="ECO:0007669"/>
    <property type="project" value="UniProtKB-KW"/>
</dbReference>
<evidence type="ECO:0000313" key="16">
    <source>
        <dbReference type="EMBL" id="HGE99011.1"/>
    </source>
</evidence>
<dbReference type="InterPro" id="IPR008271">
    <property type="entry name" value="Ser/Thr_kinase_AS"/>
</dbReference>
<evidence type="ECO:0000256" key="7">
    <source>
        <dbReference type="ARBA" id="ARBA00023235"/>
    </source>
</evidence>
<dbReference type="PROSITE" id="PS50011">
    <property type="entry name" value="PROTEIN_KINASE_DOM"/>
    <property type="match status" value="1"/>
</dbReference>
<dbReference type="PROSITE" id="PS51217">
    <property type="entry name" value="UVRD_HELICASE_CTER"/>
    <property type="match status" value="1"/>
</dbReference>
<dbReference type="Gene3D" id="1.10.10.160">
    <property type="match status" value="1"/>
</dbReference>
<dbReference type="SUPFAM" id="SSF56112">
    <property type="entry name" value="Protein kinase-like (PK-like)"/>
    <property type="match status" value="1"/>
</dbReference>
<sequence>MLTQSLGKYRIIKWLGGGQFGDVYLAYDTILKENFALKVSRMRREDTQILKEEARLLASLEHKNIVRFYNIDYIAGKLVLITEYVKGKSLRAMLEREELDFLRTMNIIEQCLAGLSYAHKKGIIHRDLKPENILISDEGLVKITDFGLGKFLKEGSLSASIAGTPIYMPPEAWKGEFSVTSDIYSLGAVLYEMVTKRPPFLAESLEAIRKLVFEEEPIRPKILNPSLPETVENTILRALDKNPEKRPHSAEEFHRLLFRKTIEIKPLTIFKIEPEINLTPQQREIITSKEKKILVTGGPGSGKTTTLTYKAYHSLKEEGIEPESLLCLTFTQKSAKDLKERLEKLLKREVRNIFIGTFHNLCLQILKAEAELLDLNPNFTVVEPFPKSLRLEIPGLGNQQIERLKRMIEKFKSIPLLPEEVEREAKTTFQKLAAETFRRYQEYLKKRDLLDFDDLIYYTYFLLKNFPEVRERYSREFKRVFVDELQDLTPVQYQILPFLVSANEYIFLTGDPNQSIYEWRNARPENIFLAQKDFPNIKTYHLTTNFRLPENIYQICQNLIGKEEAKPVLLIKTEGRTELFGAESEEEEVLFLIKKIKEIVKKEKRSYSEIAVLYRTNSQSRIYEEGLLTANIPYEIIGDERFYEREEIRNLIQLLRAINLNDKELAKPVIAWLLNSPEERLKIKEDKFLLSPAEEKATNLIDFLNKTFSEKGINPELILNTILANAPLFSFWREKEMGRVRLRNIQELINEAKEFSAGEIKEFLEKIQLLEDLALVDWGKDFVRLLTVHAAKGLEFPIVFLVGMVEGLFPLFGNTLNPKRLAEEKRLCYVAVSRATERLYISYPKRIGGKRQEVSRFIPEMLGI</sequence>
<dbReference type="Gene3D" id="1.10.510.10">
    <property type="entry name" value="Transferase(Phosphotransferase) domain 1"/>
    <property type="match status" value="1"/>
</dbReference>
<dbReference type="CDD" id="cd17932">
    <property type="entry name" value="DEXQc_UvrD"/>
    <property type="match status" value="1"/>
</dbReference>
<evidence type="ECO:0000256" key="12">
    <source>
        <dbReference type="PROSITE-ProRule" id="PRU10141"/>
    </source>
</evidence>
<evidence type="ECO:0000256" key="4">
    <source>
        <dbReference type="ARBA" id="ARBA00022806"/>
    </source>
</evidence>
<keyword evidence="2 11" id="KW-0547">Nucleotide-binding</keyword>
<dbReference type="Pfam" id="PF13361">
    <property type="entry name" value="UvrD_C"/>
    <property type="match status" value="2"/>
</dbReference>
<evidence type="ECO:0000256" key="3">
    <source>
        <dbReference type="ARBA" id="ARBA00022801"/>
    </source>
</evidence>
<dbReference type="InterPro" id="IPR011009">
    <property type="entry name" value="Kinase-like_dom_sf"/>
</dbReference>
<protein>
    <recommendedName>
        <fullName evidence="9">DNA 3'-5' helicase</fullName>
        <ecNumber evidence="9">5.6.2.4</ecNumber>
    </recommendedName>
</protein>
<evidence type="ECO:0000259" key="15">
    <source>
        <dbReference type="PROSITE" id="PS51217"/>
    </source>
</evidence>
<evidence type="ECO:0000256" key="10">
    <source>
        <dbReference type="ARBA" id="ARBA00048988"/>
    </source>
</evidence>
<dbReference type="PROSITE" id="PS51198">
    <property type="entry name" value="UVRD_HELICASE_ATP_BIND"/>
    <property type="match status" value="1"/>
</dbReference>
<keyword evidence="5 11" id="KW-0067">ATP-binding</keyword>
<feature type="domain" description="UvrD-like helicase C-terminal" evidence="15">
    <location>
        <begin position="550"/>
        <end position="793"/>
    </location>
</feature>
<evidence type="ECO:0000256" key="2">
    <source>
        <dbReference type="ARBA" id="ARBA00022741"/>
    </source>
</evidence>
<keyword evidence="6" id="KW-0238">DNA-binding</keyword>
<evidence type="ECO:0000259" key="14">
    <source>
        <dbReference type="PROSITE" id="PS51198"/>
    </source>
</evidence>
<feature type="domain" description="UvrD-like helicase ATP-binding" evidence="14">
    <location>
        <begin position="276"/>
        <end position="549"/>
    </location>
</feature>
<keyword evidence="4 11" id="KW-0347">Helicase</keyword>
<gene>
    <name evidence="16" type="ORF">ENX07_02925</name>
</gene>
<evidence type="ECO:0000256" key="8">
    <source>
        <dbReference type="ARBA" id="ARBA00034617"/>
    </source>
</evidence>
<dbReference type="CDD" id="cd14014">
    <property type="entry name" value="STKc_PknB_like"/>
    <property type="match status" value="1"/>
</dbReference>
<evidence type="ECO:0000259" key="13">
    <source>
        <dbReference type="PROSITE" id="PS50011"/>
    </source>
</evidence>
<comment type="catalytic activity">
    <reaction evidence="8">
        <text>Couples ATP hydrolysis with the unwinding of duplex DNA by translocating in the 3'-5' direction.</text>
        <dbReference type="EC" id="5.6.2.4"/>
    </reaction>
</comment>
<dbReference type="EMBL" id="DTMQ01000017">
    <property type="protein sequence ID" value="HGE99011.1"/>
    <property type="molecule type" value="Genomic_DNA"/>
</dbReference>
<keyword evidence="7" id="KW-0413">Isomerase</keyword>
<dbReference type="PANTHER" id="PTHR11070:SF2">
    <property type="entry name" value="ATP-DEPENDENT DNA HELICASE SRS2"/>
    <property type="match status" value="1"/>
</dbReference>
<dbReference type="SUPFAM" id="SSF52540">
    <property type="entry name" value="P-loop containing nucleoside triphosphate hydrolases"/>
    <property type="match status" value="1"/>
</dbReference>
<keyword evidence="3 11" id="KW-0378">Hydrolase</keyword>
<feature type="binding site" evidence="11">
    <location>
        <begin position="297"/>
        <end position="304"/>
    </location>
    <ligand>
        <name>ATP</name>
        <dbReference type="ChEBI" id="CHEBI:30616"/>
    </ligand>
</feature>
<dbReference type="InterPro" id="IPR013986">
    <property type="entry name" value="DExx_box_DNA_helicase_dom_sf"/>
</dbReference>
<dbReference type="Pfam" id="PF00069">
    <property type="entry name" value="Pkinase"/>
    <property type="match status" value="1"/>
</dbReference>
<evidence type="ECO:0000256" key="11">
    <source>
        <dbReference type="PROSITE-ProRule" id="PRU00560"/>
    </source>
</evidence>
<dbReference type="EC" id="5.6.2.4" evidence="9"/>
<proteinExistence type="inferred from homology"/>
<evidence type="ECO:0000256" key="6">
    <source>
        <dbReference type="ARBA" id="ARBA00023125"/>
    </source>
</evidence>
<dbReference type="GO" id="GO:0043138">
    <property type="term" value="F:3'-5' DNA helicase activity"/>
    <property type="evidence" value="ECO:0007669"/>
    <property type="project" value="UniProtKB-EC"/>
</dbReference>
<evidence type="ECO:0000256" key="9">
    <source>
        <dbReference type="ARBA" id="ARBA00034808"/>
    </source>
</evidence>
<evidence type="ECO:0000256" key="1">
    <source>
        <dbReference type="ARBA" id="ARBA00009922"/>
    </source>
</evidence>
<dbReference type="SMART" id="SM00220">
    <property type="entry name" value="S_TKc"/>
    <property type="match status" value="1"/>
</dbReference>
<dbReference type="GO" id="GO:0016787">
    <property type="term" value="F:hydrolase activity"/>
    <property type="evidence" value="ECO:0007669"/>
    <property type="project" value="UniProtKB-UniRule"/>
</dbReference>
<evidence type="ECO:0000256" key="5">
    <source>
        <dbReference type="ARBA" id="ARBA00022840"/>
    </source>
</evidence>
<accession>A0A7C3YPJ9</accession>
<dbReference type="InterPro" id="IPR000212">
    <property type="entry name" value="DNA_helicase_UvrD/REP"/>
</dbReference>
<dbReference type="GO" id="GO:0000725">
    <property type="term" value="P:recombinational repair"/>
    <property type="evidence" value="ECO:0007669"/>
    <property type="project" value="TreeGrafter"/>
</dbReference>
<dbReference type="Gene3D" id="1.10.486.10">
    <property type="entry name" value="PCRA, domain 4"/>
    <property type="match status" value="1"/>
</dbReference>
<dbReference type="PROSITE" id="PS00107">
    <property type="entry name" value="PROTEIN_KINASE_ATP"/>
    <property type="match status" value="1"/>
</dbReference>